<dbReference type="Pfam" id="PF13472">
    <property type="entry name" value="Lipase_GDSL_2"/>
    <property type="match status" value="1"/>
</dbReference>
<gene>
    <name evidence="2" type="ORF">GGR05_002918</name>
</gene>
<dbReference type="SUPFAM" id="SSF52266">
    <property type="entry name" value="SGNH hydrolase"/>
    <property type="match status" value="1"/>
</dbReference>
<dbReference type="AlphaFoldDB" id="A0A7W6FV00"/>
<keyword evidence="3" id="KW-1185">Reference proteome</keyword>
<proteinExistence type="predicted"/>
<evidence type="ECO:0000313" key="2">
    <source>
        <dbReference type="EMBL" id="MBB3936764.1"/>
    </source>
</evidence>
<comment type="caution">
    <text evidence="2">The sequence shown here is derived from an EMBL/GenBank/DDBJ whole genome shotgun (WGS) entry which is preliminary data.</text>
</comment>
<dbReference type="GO" id="GO:0016788">
    <property type="term" value="F:hydrolase activity, acting on ester bonds"/>
    <property type="evidence" value="ECO:0007669"/>
    <property type="project" value="UniProtKB-ARBA"/>
</dbReference>
<organism evidence="2 3">
    <name type="scientific">Aureimonas phyllosphaerae</name>
    <dbReference type="NCBI Taxonomy" id="1166078"/>
    <lineage>
        <taxon>Bacteria</taxon>
        <taxon>Pseudomonadati</taxon>
        <taxon>Pseudomonadota</taxon>
        <taxon>Alphaproteobacteria</taxon>
        <taxon>Hyphomicrobiales</taxon>
        <taxon>Aurantimonadaceae</taxon>
        <taxon>Aureimonas</taxon>
    </lineage>
</organism>
<reference evidence="2 3" key="1">
    <citation type="submission" date="2020-08" db="EMBL/GenBank/DDBJ databases">
        <title>Genomic Encyclopedia of Type Strains, Phase IV (KMG-IV): sequencing the most valuable type-strain genomes for metagenomic binning, comparative biology and taxonomic classification.</title>
        <authorList>
            <person name="Goeker M."/>
        </authorList>
    </citation>
    <scope>NUCLEOTIDE SEQUENCE [LARGE SCALE GENOMIC DNA]</scope>
    <source>
        <strain evidence="2 3">DSM 25024</strain>
    </source>
</reference>
<dbReference type="OrthoDB" id="7912745at2"/>
<sequence length="482" mass="49299">MAGLGIGLLLGARGGPSLSRPVFDPATRTASGRAPRGATVIVLLDGMPVGTATTSALGRWSHQLGTAPSPGQALAARTEITSPATVIGPGYAASGETVRRLAGFGGDQGNQIRPSDGTKTAFNVRKRFYTPVPIPNPEVAYTGFHYNSGAEFDHPNEATYHSAIELPDGTIRDMGAPVTVVPGTILARSEKAAGFTVPAGFYWIRTHGRVPSGGRWSYTDAFRSAHIGHMEEGVDLVDKAASGTIGNATQQMPAAAIGLVGDMPSSHRLFALAGDSISQGVGGYSHGAAPGLALGILAGLVVQTGTGSVLHLGRSGASAQANRATYTRRIALMQALGVTDIFCDLGVNDMSSSSSAATLKGHLTTLFGAFKAAIPSVRIYQSTITPSTVATAPITEGNQTVPAAMQDGRRLAFNADLRTGGFGSLLAGFVEFALPAQLPGDPHLWRAGFASDTGNPGSQQHPNAAGGEAIILAAAAENALAI</sequence>
<feature type="domain" description="SGNH hydrolase-type esterase" evidence="1">
    <location>
        <begin position="273"/>
        <end position="466"/>
    </location>
</feature>
<dbReference type="Gene3D" id="3.40.50.1110">
    <property type="entry name" value="SGNH hydrolase"/>
    <property type="match status" value="1"/>
</dbReference>
<dbReference type="EMBL" id="JACIDO010000005">
    <property type="protein sequence ID" value="MBB3936764.1"/>
    <property type="molecule type" value="Genomic_DNA"/>
</dbReference>
<evidence type="ECO:0000259" key="1">
    <source>
        <dbReference type="Pfam" id="PF13472"/>
    </source>
</evidence>
<accession>A0A7W6FV00</accession>
<dbReference type="InterPro" id="IPR036514">
    <property type="entry name" value="SGNH_hydro_sf"/>
</dbReference>
<dbReference type="Proteomes" id="UP000531216">
    <property type="component" value="Unassembled WGS sequence"/>
</dbReference>
<name>A0A7W6FV00_9HYPH</name>
<evidence type="ECO:0000313" key="3">
    <source>
        <dbReference type="Proteomes" id="UP000531216"/>
    </source>
</evidence>
<protein>
    <recommendedName>
        <fullName evidence="1">SGNH hydrolase-type esterase domain-containing protein</fullName>
    </recommendedName>
</protein>
<dbReference type="InterPro" id="IPR013830">
    <property type="entry name" value="SGNH_hydro"/>
</dbReference>
<dbReference type="RefSeq" id="WP_090961944.1">
    <property type="nucleotide sequence ID" value="NZ_FOOA01000005.1"/>
</dbReference>